<dbReference type="InterPro" id="IPR055469">
    <property type="entry name" value="DUF7041"/>
</dbReference>
<evidence type="ECO:0000259" key="1">
    <source>
        <dbReference type="Pfam" id="PF23055"/>
    </source>
</evidence>
<dbReference type="AlphaFoldDB" id="A0A0L8GN52"/>
<dbReference type="EMBL" id="KQ421086">
    <property type="protein sequence ID" value="KOF78431.1"/>
    <property type="molecule type" value="Genomic_DNA"/>
</dbReference>
<reference evidence="2" key="1">
    <citation type="submission" date="2015-07" db="EMBL/GenBank/DDBJ databases">
        <title>MeaNS - Measles Nucleotide Surveillance Program.</title>
        <authorList>
            <person name="Tran T."/>
            <person name="Druce J."/>
        </authorList>
    </citation>
    <scope>NUCLEOTIDE SEQUENCE</scope>
    <source>
        <strain evidence="2">UCB-OBI-ISO-001</strain>
        <tissue evidence="2">Gonad</tissue>
    </source>
</reference>
<sequence>MASNHTTVLKLPQFWLRRDELGSTQVEAQFNVHKITSGLTKYSYTAAALEEDMATRVLDILIQPTATHKYTTLKVRLVDTFWQSEWEAAAKILQEDLSDSNLLELIDKMLALVPPGESPSFLFREVFLRKLPPQVQALITQTEIKDLWQLAKAPDKHFFIQWCYGQCHRVGLETW</sequence>
<gene>
    <name evidence="2" type="ORF">OCBIM_22030783mg</name>
</gene>
<accession>A0A0L8GN52</accession>
<feature type="domain" description="DUF7041" evidence="1">
    <location>
        <begin position="11"/>
        <end position="91"/>
    </location>
</feature>
<dbReference type="PANTHER" id="PTHR33327">
    <property type="entry name" value="ENDONUCLEASE"/>
    <property type="match status" value="1"/>
</dbReference>
<organism evidence="2">
    <name type="scientific">Octopus bimaculoides</name>
    <name type="common">California two-spotted octopus</name>
    <dbReference type="NCBI Taxonomy" id="37653"/>
    <lineage>
        <taxon>Eukaryota</taxon>
        <taxon>Metazoa</taxon>
        <taxon>Spiralia</taxon>
        <taxon>Lophotrochozoa</taxon>
        <taxon>Mollusca</taxon>
        <taxon>Cephalopoda</taxon>
        <taxon>Coleoidea</taxon>
        <taxon>Octopodiformes</taxon>
        <taxon>Octopoda</taxon>
        <taxon>Incirrata</taxon>
        <taxon>Octopodidae</taxon>
        <taxon>Octopus</taxon>
    </lineage>
</organism>
<evidence type="ECO:0000313" key="2">
    <source>
        <dbReference type="EMBL" id="KOF78431.1"/>
    </source>
</evidence>
<name>A0A0L8GN52_OCTBM</name>
<protein>
    <recommendedName>
        <fullName evidence="1">DUF7041 domain-containing protein</fullName>
    </recommendedName>
</protein>
<dbReference type="PANTHER" id="PTHR33327:SF3">
    <property type="entry name" value="RNA-DIRECTED DNA POLYMERASE"/>
    <property type="match status" value="1"/>
</dbReference>
<proteinExistence type="predicted"/>
<dbReference type="STRING" id="37653.A0A0L8GN52"/>
<dbReference type="Pfam" id="PF23055">
    <property type="entry name" value="DUF7041"/>
    <property type="match status" value="1"/>
</dbReference>